<evidence type="ECO:0000259" key="5">
    <source>
        <dbReference type="PROSITE" id="PS50118"/>
    </source>
</evidence>
<feature type="region of interest" description="Disordered" evidence="4">
    <location>
        <begin position="526"/>
        <end position="546"/>
    </location>
</feature>
<feature type="region of interest" description="Disordered" evidence="4">
    <location>
        <begin position="138"/>
        <end position="166"/>
    </location>
</feature>
<dbReference type="GO" id="GO:0005634">
    <property type="term" value="C:nucleus"/>
    <property type="evidence" value="ECO:0007669"/>
    <property type="project" value="UniProtKB-UniRule"/>
</dbReference>
<evidence type="ECO:0000313" key="7">
    <source>
        <dbReference type="Proteomes" id="UP001497525"/>
    </source>
</evidence>
<dbReference type="SUPFAM" id="SSF47095">
    <property type="entry name" value="HMG-box"/>
    <property type="match status" value="1"/>
</dbReference>
<comment type="caution">
    <text evidence="6">The sequence shown here is derived from an EMBL/GenBank/DDBJ whole genome shotgun (WGS) entry which is preliminary data.</text>
</comment>
<dbReference type="SMART" id="SM00398">
    <property type="entry name" value="HMG"/>
    <property type="match status" value="1"/>
</dbReference>
<evidence type="ECO:0000313" key="6">
    <source>
        <dbReference type="EMBL" id="CAL5134108.1"/>
    </source>
</evidence>
<evidence type="ECO:0000256" key="4">
    <source>
        <dbReference type="SAM" id="MobiDB-lite"/>
    </source>
</evidence>
<dbReference type="Gene3D" id="1.10.30.10">
    <property type="entry name" value="High mobility group box domain"/>
    <property type="match status" value="1"/>
</dbReference>
<dbReference type="InterPro" id="IPR036910">
    <property type="entry name" value="HMG_box_dom_sf"/>
</dbReference>
<keyword evidence="1 3" id="KW-0238">DNA-binding</keyword>
<protein>
    <recommendedName>
        <fullName evidence="5">HMG box domain-containing protein</fullName>
    </recommendedName>
</protein>
<evidence type="ECO:0000256" key="2">
    <source>
        <dbReference type="ARBA" id="ARBA00023242"/>
    </source>
</evidence>
<dbReference type="PROSITE" id="PS50118">
    <property type="entry name" value="HMG_BOX_2"/>
    <property type="match status" value="1"/>
</dbReference>
<feature type="DNA-binding region" description="HMG box" evidence="3">
    <location>
        <begin position="66"/>
        <end position="134"/>
    </location>
</feature>
<accession>A0AAV2T9L1</accession>
<proteinExistence type="predicted"/>
<evidence type="ECO:0000256" key="3">
    <source>
        <dbReference type="PROSITE-ProRule" id="PRU00267"/>
    </source>
</evidence>
<feature type="compositionally biased region" description="Low complexity" evidence="4">
    <location>
        <begin position="154"/>
        <end position="166"/>
    </location>
</feature>
<keyword evidence="2 3" id="KW-0539">Nucleus</keyword>
<dbReference type="GO" id="GO:0000981">
    <property type="term" value="F:DNA-binding transcription factor activity, RNA polymerase II-specific"/>
    <property type="evidence" value="ECO:0007669"/>
    <property type="project" value="TreeGrafter"/>
</dbReference>
<dbReference type="PANTHER" id="PTHR45789">
    <property type="entry name" value="FI18025P1"/>
    <property type="match status" value="1"/>
</dbReference>
<dbReference type="InterPro" id="IPR009071">
    <property type="entry name" value="HMG_box_dom"/>
</dbReference>
<sequence>MWMQDCASCAAAKANGLQAWMRHLTDEHVLPTEWPSDRAARLTGATALRPYTTITESKKKRRKDSVPRPLNSFMLFAQHIRRNVLRVFSDASNSVISQQLGDLWRTVPRGYRNQYDEEANRLVKIHQLEFPNYKYQPKKRQTANSSVADHTRQQHGTPGQTTTTTREAMEVSRLYPRAPNKIILNTGSQFEHISHTLVSHKSKSVPFYNSTQLHPAIGRRTAVRNGSQGDDEHVEYNMNSVQNEQMASNASPSKQSSRFMLSRLEPKTVCADHHSSYQPIPISLSSVLPPLLTSSSKQGILHEALRHNSCDSAYASGINSSSSSSASSPVVGDLLSPAKSASVVGNCPKSSPTRRKIHFVPIRPQSQHLLPVCGVPTHRQRFLSANNSCGVSAANCESTSGHSPRTDSTVMIQVPPGQLRTNSVNIPVHLGEQTVHQLVTPMYVRLAGDLSEDFIFTLPPGTTIIQTMGEISPLPAQAVQSQGGRKSSADKGHSSVINPRPLQFVQPVRIMNFAGGSLTSEINVGTASSASPADTSPLTCSSNSSSSSAYSPLSGDVFLPSQQLVNYGEFKQEESTYHFSVSSDYNTQTDSEHSEQNDFDMDVDQLASEDRTANVSCTVSCGTSVNSVTDGLAGDWSHSPSHLGKMEDFQRQDVLLTTSSSIPLPASLSVDVLRTGSDSGAVVGSEISNSDLMITNEENFESSFDAMMNSIDITTFLPETFSNSDEYATGDLSTLTDHFGTSGTRVSDCTESEREGASLVDVDEMLNEIDRRTFIISNELSHSSKLARLGGQFFGQMKNEGDLNEIPYAKVSYFNSPLSDLDSLDKSSLFVLKPDWSLQS</sequence>
<name>A0AAV2T9L1_CALDB</name>
<dbReference type="Proteomes" id="UP001497525">
    <property type="component" value="Unassembled WGS sequence"/>
</dbReference>
<dbReference type="PANTHER" id="PTHR45789:SF2">
    <property type="entry name" value="FI18025P1"/>
    <property type="match status" value="1"/>
</dbReference>
<gene>
    <name evidence="6" type="ORF">CDAUBV1_LOCUS7334</name>
</gene>
<dbReference type="InterPro" id="IPR051356">
    <property type="entry name" value="SOX/SOX-like_TF"/>
</dbReference>
<organism evidence="6 7">
    <name type="scientific">Calicophoron daubneyi</name>
    <name type="common">Rumen fluke</name>
    <name type="synonym">Paramphistomum daubneyi</name>
    <dbReference type="NCBI Taxonomy" id="300641"/>
    <lineage>
        <taxon>Eukaryota</taxon>
        <taxon>Metazoa</taxon>
        <taxon>Spiralia</taxon>
        <taxon>Lophotrochozoa</taxon>
        <taxon>Platyhelminthes</taxon>
        <taxon>Trematoda</taxon>
        <taxon>Digenea</taxon>
        <taxon>Plagiorchiida</taxon>
        <taxon>Pronocephalata</taxon>
        <taxon>Paramphistomoidea</taxon>
        <taxon>Paramphistomidae</taxon>
        <taxon>Calicophoron</taxon>
    </lineage>
</organism>
<dbReference type="EMBL" id="CAXLJL010000179">
    <property type="protein sequence ID" value="CAL5134108.1"/>
    <property type="molecule type" value="Genomic_DNA"/>
</dbReference>
<dbReference type="GO" id="GO:0000978">
    <property type="term" value="F:RNA polymerase II cis-regulatory region sequence-specific DNA binding"/>
    <property type="evidence" value="ECO:0007669"/>
    <property type="project" value="TreeGrafter"/>
</dbReference>
<evidence type="ECO:0000256" key="1">
    <source>
        <dbReference type="ARBA" id="ARBA00023125"/>
    </source>
</evidence>
<dbReference type="Pfam" id="PF00505">
    <property type="entry name" value="HMG_box"/>
    <property type="match status" value="1"/>
</dbReference>
<feature type="region of interest" description="Disordered" evidence="4">
    <location>
        <begin position="476"/>
        <end position="498"/>
    </location>
</feature>
<dbReference type="AlphaFoldDB" id="A0AAV2T9L1"/>
<feature type="domain" description="HMG box" evidence="5">
    <location>
        <begin position="66"/>
        <end position="134"/>
    </location>
</feature>
<reference evidence="6" key="1">
    <citation type="submission" date="2024-06" db="EMBL/GenBank/DDBJ databases">
        <authorList>
            <person name="Liu X."/>
            <person name="Lenzi L."/>
            <person name="Haldenby T S."/>
            <person name="Uol C."/>
        </authorList>
    </citation>
    <scope>NUCLEOTIDE SEQUENCE</scope>
</reference>